<dbReference type="RefSeq" id="WP_425332725.1">
    <property type="nucleotide sequence ID" value="NZ_AP028056.1"/>
</dbReference>
<dbReference type="AlphaFoldDB" id="A0AAN0MEF7"/>
<organism evidence="2 3">
    <name type="scientific">Brooklawnia propionicigenes</name>
    <dbReference type="NCBI Taxonomy" id="3041175"/>
    <lineage>
        <taxon>Bacteria</taxon>
        <taxon>Bacillati</taxon>
        <taxon>Actinomycetota</taxon>
        <taxon>Actinomycetes</taxon>
        <taxon>Propionibacteriales</taxon>
        <taxon>Propionibacteriaceae</taxon>
        <taxon>Brooklawnia</taxon>
    </lineage>
</organism>
<reference evidence="2" key="1">
    <citation type="journal article" date="2024" name="Int. J. Syst. Evol. Microbiol.">
        <title>Brooklawnia propionicigenes sp. nov., a facultatively anaerobic, propionate-producing bacterium isolated from a methanogenic reactor treating waste from cattle farms.</title>
        <authorList>
            <person name="Akita Y."/>
            <person name="Ueki A."/>
            <person name="Tonouchi A."/>
            <person name="Sugawara Y."/>
            <person name="Honma S."/>
            <person name="Kaku N."/>
            <person name="Ueki K."/>
        </authorList>
    </citation>
    <scope>NUCLEOTIDE SEQUENCE</scope>
    <source>
        <strain evidence="2">SH051</strain>
    </source>
</reference>
<evidence type="ECO:0000313" key="3">
    <source>
        <dbReference type="Proteomes" id="UP001431656"/>
    </source>
</evidence>
<dbReference type="EMBL" id="AP028056">
    <property type="protein sequence ID" value="BEH00988.1"/>
    <property type="molecule type" value="Genomic_DNA"/>
</dbReference>
<dbReference type="SUPFAM" id="SSF159713">
    <property type="entry name" value="Dhaf3308-like"/>
    <property type="match status" value="1"/>
</dbReference>
<dbReference type="Pfam" id="PF04016">
    <property type="entry name" value="DUF364"/>
    <property type="match status" value="1"/>
</dbReference>
<sequence length="62" mass="6591">MLVGPSTPFAPEVYGGRVDEIGGAWVADAAMAGQLARMGASMRSMKQVFTRFNASFDHGGRE</sequence>
<dbReference type="InterPro" id="IPR007161">
    <property type="entry name" value="DUF364"/>
</dbReference>
<name>A0AAN0MEF7_9ACTN</name>
<keyword evidence="3" id="KW-1185">Reference proteome</keyword>
<accession>A0AAN0MEF7</accession>
<feature type="domain" description="Putative heavy-metal chelation" evidence="1">
    <location>
        <begin position="2"/>
        <end position="48"/>
    </location>
</feature>
<evidence type="ECO:0000259" key="1">
    <source>
        <dbReference type="Pfam" id="PF04016"/>
    </source>
</evidence>
<gene>
    <name evidence="2" type="ORF">brsh051_02690</name>
</gene>
<evidence type="ECO:0000313" key="2">
    <source>
        <dbReference type="EMBL" id="BEH00988.1"/>
    </source>
</evidence>
<dbReference type="Proteomes" id="UP001431656">
    <property type="component" value="Chromosome"/>
</dbReference>
<proteinExistence type="predicted"/>
<dbReference type="KEGG" id="broo:brsh051_02690"/>
<protein>
    <recommendedName>
        <fullName evidence="1">Putative heavy-metal chelation domain-containing protein</fullName>
    </recommendedName>
</protein>